<dbReference type="GeneID" id="84782144"/>
<keyword evidence="2" id="KW-1185">Reference proteome</keyword>
<dbReference type="SUPFAM" id="SSF56784">
    <property type="entry name" value="HAD-like"/>
    <property type="match status" value="1"/>
</dbReference>
<dbReference type="InterPro" id="IPR023214">
    <property type="entry name" value="HAD_sf"/>
</dbReference>
<reference evidence="1 2" key="1">
    <citation type="journal article" date="2015" name="Genome Announc.">
        <title>Expanding the biotechnology potential of lactobacilli through comparative genomics of 213 strains and associated genera.</title>
        <authorList>
            <person name="Sun Z."/>
            <person name="Harris H.M."/>
            <person name="McCann A."/>
            <person name="Guo C."/>
            <person name="Argimon S."/>
            <person name="Zhang W."/>
            <person name="Yang X."/>
            <person name="Jeffery I.B."/>
            <person name="Cooney J.C."/>
            <person name="Kagawa T.F."/>
            <person name="Liu W."/>
            <person name="Song Y."/>
            <person name="Salvetti E."/>
            <person name="Wrobel A."/>
            <person name="Rasinkangas P."/>
            <person name="Parkhill J."/>
            <person name="Rea M.C."/>
            <person name="O'Sullivan O."/>
            <person name="Ritari J."/>
            <person name="Douillard F.P."/>
            <person name="Paul Ross R."/>
            <person name="Yang R."/>
            <person name="Briner A.E."/>
            <person name="Felis G.E."/>
            <person name="de Vos W.M."/>
            <person name="Barrangou R."/>
            <person name="Klaenhammer T.R."/>
            <person name="Caufield P.W."/>
            <person name="Cui Y."/>
            <person name="Zhang H."/>
            <person name="O'Toole P.W."/>
        </authorList>
    </citation>
    <scope>NUCLEOTIDE SEQUENCE [LARGE SCALE GENOMIC DNA]</scope>
    <source>
        <strain evidence="1 2">DSM 19117</strain>
    </source>
</reference>
<dbReference type="Gene3D" id="3.40.50.1000">
    <property type="entry name" value="HAD superfamily/HAD-like"/>
    <property type="match status" value="1"/>
</dbReference>
<name>A0A0R1K0U8_9LACO</name>
<comment type="caution">
    <text evidence="1">The sequence shown here is derived from an EMBL/GenBank/DDBJ whole genome shotgun (WGS) entry which is preliminary data.</text>
</comment>
<proteinExistence type="predicted"/>
<evidence type="ECO:0000313" key="1">
    <source>
        <dbReference type="EMBL" id="KRK73802.1"/>
    </source>
</evidence>
<sequence>MEKQRRLLIEITKTLCGLPDSQGYLDGAPQPAVVTRLRQYQAAGYQVVLFTSRQMQTSDGNLERLNRYTARNTMKWLRRHQVPYDRLLFGKPWAGQGDYDIDDRVLHPGEFLQKTPAELLQLVAQRRQAVGAAW</sequence>
<accession>A0A0R1K0U8</accession>
<evidence type="ECO:0000313" key="2">
    <source>
        <dbReference type="Proteomes" id="UP000051162"/>
    </source>
</evidence>
<dbReference type="InterPro" id="IPR036412">
    <property type="entry name" value="HAD-like_sf"/>
</dbReference>
<dbReference type="RefSeq" id="WP_056944561.1">
    <property type="nucleotide sequence ID" value="NZ_AZDT01000053.1"/>
</dbReference>
<organism evidence="1 2">
    <name type="scientific">Levilactobacillus namurensis DSM 19117</name>
    <dbReference type="NCBI Taxonomy" id="1423773"/>
    <lineage>
        <taxon>Bacteria</taxon>
        <taxon>Bacillati</taxon>
        <taxon>Bacillota</taxon>
        <taxon>Bacilli</taxon>
        <taxon>Lactobacillales</taxon>
        <taxon>Lactobacillaceae</taxon>
        <taxon>Levilactobacillus</taxon>
    </lineage>
</organism>
<gene>
    <name evidence="1" type="ORF">FD30_GL000179</name>
</gene>
<protein>
    <recommendedName>
        <fullName evidence="3">Capsular polysaccharide biosynthesis protein</fullName>
    </recommendedName>
</protein>
<dbReference type="STRING" id="1423773.FD30_GL000179"/>
<dbReference type="PATRIC" id="fig|1423773.3.peg.181"/>
<evidence type="ECO:0008006" key="3">
    <source>
        <dbReference type="Google" id="ProtNLM"/>
    </source>
</evidence>
<dbReference type="Proteomes" id="UP000051162">
    <property type="component" value="Unassembled WGS sequence"/>
</dbReference>
<dbReference type="EMBL" id="AZDT01000053">
    <property type="protein sequence ID" value="KRK73802.1"/>
    <property type="molecule type" value="Genomic_DNA"/>
</dbReference>
<dbReference type="OrthoDB" id="573782at2"/>
<dbReference type="AlphaFoldDB" id="A0A0R1K0U8"/>